<reference evidence="4 5" key="1">
    <citation type="submission" date="2019-08" db="EMBL/GenBank/DDBJ databases">
        <title>Genome sequence of Psychrobacter frigidicola ACAM304 (type strain).</title>
        <authorList>
            <person name="Bowman J.P."/>
        </authorList>
    </citation>
    <scope>NUCLEOTIDE SEQUENCE [LARGE SCALE GENOMIC DNA]</scope>
    <source>
        <strain evidence="4 5">ACAM 304</strain>
    </source>
</reference>
<dbReference type="EMBL" id="VORZ01000001">
    <property type="protein sequence ID" value="TXD97543.1"/>
    <property type="molecule type" value="Genomic_DNA"/>
</dbReference>
<evidence type="ECO:0000313" key="5">
    <source>
        <dbReference type="Proteomes" id="UP000321903"/>
    </source>
</evidence>
<dbReference type="InterPro" id="IPR002110">
    <property type="entry name" value="Ankyrin_rpt"/>
</dbReference>
<protein>
    <submittedName>
        <fullName evidence="4">Ankyrin repeat domain-containing protein</fullName>
    </submittedName>
</protein>
<organism evidence="4 5">
    <name type="scientific">Psychrobacter frigidicola</name>
    <dbReference type="NCBI Taxonomy" id="45611"/>
    <lineage>
        <taxon>Bacteria</taxon>
        <taxon>Pseudomonadati</taxon>
        <taxon>Pseudomonadota</taxon>
        <taxon>Gammaproteobacteria</taxon>
        <taxon>Moraxellales</taxon>
        <taxon>Moraxellaceae</taxon>
        <taxon>Psychrobacter</taxon>
    </lineage>
</organism>
<dbReference type="SUPFAM" id="SSF48403">
    <property type="entry name" value="Ankyrin repeat"/>
    <property type="match status" value="1"/>
</dbReference>
<keyword evidence="1" id="KW-0677">Repeat</keyword>
<comment type="caution">
    <text evidence="4">The sequence shown here is derived from an EMBL/GenBank/DDBJ whole genome shotgun (WGS) entry which is preliminary data.</text>
</comment>
<evidence type="ECO:0000313" key="4">
    <source>
        <dbReference type="EMBL" id="TXD97543.1"/>
    </source>
</evidence>
<dbReference type="PANTHER" id="PTHR24198:SF165">
    <property type="entry name" value="ANKYRIN REPEAT-CONTAINING PROTEIN-RELATED"/>
    <property type="match status" value="1"/>
</dbReference>
<name>A0A5C7A9U5_9GAMM</name>
<dbReference type="PROSITE" id="PS50297">
    <property type="entry name" value="ANK_REP_REGION"/>
    <property type="match status" value="1"/>
</dbReference>
<dbReference type="Proteomes" id="UP000321903">
    <property type="component" value="Unassembled WGS sequence"/>
</dbReference>
<dbReference type="RefSeq" id="WP_147221142.1">
    <property type="nucleotide sequence ID" value="NZ_CAJGYY010000001.1"/>
</dbReference>
<dbReference type="InterPro" id="IPR036770">
    <property type="entry name" value="Ankyrin_rpt-contain_sf"/>
</dbReference>
<sequence>MSNTSTKKTPYFFPAEVVRAIARAIDSKNDSESLDNKCHDLYLSKNELDQLINIHIYKVIERVELKKSVENELKALVAQIFDDYLKVVATYNLSERNRDDIGPWILEAFFCPNLINIIYFLGIRTKPFEKSDYVKLMVDNSSSLEPAFKVIEKRIEGWNTFYAVLSKNDKDKITAWRRGADLPSRTSLMSIFNTQNAPKNVLVFLLTARAIEYFKRSHESDIFNQYIEQPRSLDSSMVMFEEAIFALETRDTDYVHRLFEKNDDKFRNSISAIRMELLAYSVASFAKNDLEQAKKRFIDAFDLSLYRSGHICEKVIEVGFVIASWQESPDMNLITKLKSIQALYGYTLPTIVTKDTKRKKENLVEDWEINMWRSNAQRVFNEFKVELPEKYKVSSAVLPIRLNAEELTLDLKKPNKKVKINNNDKLHRNKGKSKQVTTQLIWNTLRKDLDAVNQLLQTGADINILSDNNESALLVALQHMNLTDIHEPDDRFYQTLKDLEYVPKTINAMTSKKHLLPLLSAVQTGRTDVVEHILNLGADVNQKGGSGHLDALTTCISLIGTIKNSKMLLKQFSMITEDPETAIARMSDFEFSAFIRETQGSLGLNRQEVTSYLIQSMKSSDEMAILKELSEVFKEHSQANYELFDLREMRKIAKLLIDEGANPSSKYDWHGIDGYTPFLLACELNEAELVSHVLDNATEDSKDEIINMVYRDRRYGKAVGYEKICKHFKADNVLEVIDRHSTLEISDSIS</sequence>
<dbReference type="Gene3D" id="1.25.40.20">
    <property type="entry name" value="Ankyrin repeat-containing domain"/>
    <property type="match status" value="1"/>
</dbReference>
<gene>
    <name evidence="4" type="ORF">ES754_00725</name>
</gene>
<dbReference type="Pfam" id="PF00023">
    <property type="entry name" value="Ank"/>
    <property type="match status" value="1"/>
</dbReference>
<keyword evidence="5" id="KW-1185">Reference proteome</keyword>
<dbReference type="SMART" id="SM00248">
    <property type="entry name" value="ANK"/>
    <property type="match status" value="3"/>
</dbReference>
<accession>A0A5C7A9U5</accession>
<dbReference type="PANTHER" id="PTHR24198">
    <property type="entry name" value="ANKYRIN REPEAT AND PROTEIN KINASE DOMAIN-CONTAINING PROTEIN"/>
    <property type="match status" value="1"/>
</dbReference>
<evidence type="ECO:0000256" key="3">
    <source>
        <dbReference type="PROSITE-ProRule" id="PRU00023"/>
    </source>
</evidence>
<evidence type="ECO:0000256" key="2">
    <source>
        <dbReference type="ARBA" id="ARBA00023043"/>
    </source>
</evidence>
<feature type="repeat" description="ANK" evidence="3">
    <location>
        <begin position="513"/>
        <end position="545"/>
    </location>
</feature>
<dbReference type="OrthoDB" id="8912608at2"/>
<proteinExistence type="predicted"/>
<evidence type="ECO:0000256" key="1">
    <source>
        <dbReference type="ARBA" id="ARBA00022737"/>
    </source>
</evidence>
<dbReference type="PROSITE" id="PS50088">
    <property type="entry name" value="ANK_REPEAT"/>
    <property type="match status" value="1"/>
</dbReference>
<dbReference type="AlphaFoldDB" id="A0A5C7A9U5"/>
<keyword evidence="2 3" id="KW-0040">ANK repeat</keyword>